<comment type="caution">
    <text evidence="3">The sequence shown here is derived from an EMBL/GenBank/DDBJ whole genome shotgun (WGS) entry which is preliminary data.</text>
</comment>
<evidence type="ECO:0000259" key="2">
    <source>
        <dbReference type="Pfam" id="PF05378"/>
    </source>
</evidence>
<dbReference type="PANTHER" id="PTHR11365">
    <property type="entry name" value="5-OXOPROLINASE RELATED"/>
    <property type="match status" value="1"/>
</dbReference>
<evidence type="ECO:0000313" key="3">
    <source>
        <dbReference type="EMBL" id="NJB67283.1"/>
    </source>
</evidence>
<dbReference type="Proteomes" id="UP000580856">
    <property type="component" value="Unassembled WGS sequence"/>
</dbReference>
<dbReference type="GO" id="GO:0006749">
    <property type="term" value="P:glutathione metabolic process"/>
    <property type="evidence" value="ECO:0007669"/>
    <property type="project" value="TreeGrafter"/>
</dbReference>
<evidence type="ECO:0000313" key="4">
    <source>
        <dbReference type="Proteomes" id="UP000580856"/>
    </source>
</evidence>
<dbReference type="Pfam" id="PF05378">
    <property type="entry name" value="Hydant_A_N"/>
    <property type="match status" value="1"/>
</dbReference>
<name>A0A846QM37_9BACT</name>
<dbReference type="Gene3D" id="3.30.420.40">
    <property type="match status" value="1"/>
</dbReference>
<dbReference type="InterPro" id="IPR002821">
    <property type="entry name" value="Hydantoinase_A"/>
</dbReference>
<accession>A0A846QM37</accession>
<organism evidence="3 4">
    <name type="scientific">Desulfobaculum xiamenense</name>
    <dbReference type="NCBI Taxonomy" id="995050"/>
    <lineage>
        <taxon>Bacteria</taxon>
        <taxon>Pseudomonadati</taxon>
        <taxon>Thermodesulfobacteriota</taxon>
        <taxon>Desulfovibrionia</taxon>
        <taxon>Desulfovibrionales</taxon>
        <taxon>Desulfovibrionaceae</taxon>
        <taxon>Desulfobaculum</taxon>
    </lineage>
</organism>
<dbReference type="EMBL" id="JAATJA010000001">
    <property type="protein sequence ID" value="NJB67283.1"/>
    <property type="molecule type" value="Genomic_DNA"/>
</dbReference>
<dbReference type="PANTHER" id="PTHR11365:SF2">
    <property type="entry name" value="5-OXOPROLINASE"/>
    <property type="match status" value="1"/>
</dbReference>
<reference evidence="3 4" key="1">
    <citation type="submission" date="2020-03" db="EMBL/GenBank/DDBJ databases">
        <title>Genomic Encyclopedia of Type Strains, Phase IV (KMG-IV): sequencing the most valuable type-strain genomes for metagenomic binning, comparative biology and taxonomic classification.</title>
        <authorList>
            <person name="Goeker M."/>
        </authorList>
    </citation>
    <scope>NUCLEOTIDE SEQUENCE [LARGE SCALE GENOMIC DNA]</scope>
    <source>
        <strain evidence="3 4">DSM 24233</strain>
    </source>
</reference>
<dbReference type="InterPro" id="IPR008040">
    <property type="entry name" value="Hydant_A_N"/>
</dbReference>
<gene>
    <name evidence="3" type="ORF">GGQ74_000923</name>
</gene>
<evidence type="ECO:0000259" key="1">
    <source>
        <dbReference type="Pfam" id="PF01968"/>
    </source>
</evidence>
<feature type="domain" description="Hydantoinase A/oxoprolinase" evidence="1">
    <location>
        <begin position="185"/>
        <end position="478"/>
    </location>
</feature>
<dbReference type="AlphaFoldDB" id="A0A846QM37"/>
<dbReference type="GO" id="GO:0017168">
    <property type="term" value="F:5-oxoprolinase (ATP-hydrolyzing) activity"/>
    <property type="evidence" value="ECO:0007669"/>
    <property type="project" value="TreeGrafter"/>
</dbReference>
<proteinExistence type="predicted"/>
<protein>
    <submittedName>
        <fullName evidence="3">N-methylhydantoinase A/oxoprolinase/acetone carboxylase beta subunit</fullName>
    </submittedName>
</protein>
<dbReference type="InterPro" id="IPR045079">
    <property type="entry name" value="Oxoprolinase-like"/>
</dbReference>
<dbReference type="GO" id="GO:0005829">
    <property type="term" value="C:cytosol"/>
    <property type="evidence" value="ECO:0007669"/>
    <property type="project" value="TreeGrafter"/>
</dbReference>
<dbReference type="InterPro" id="IPR043129">
    <property type="entry name" value="ATPase_NBD"/>
</dbReference>
<dbReference type="RefSeq" id="WP_167940349.1">
    <property type="nucleotide sequence ID" value="NZ_JAATJA010000001.1"/>
</dbReference>
<dbReference type="SUPFAM" id="SSF53067">
    <property type="entry name" value="Actin-like ATPase domain"/>
    <property type="match status" value="1"/>
</dbReference>
<keyword evidence="4" id="KW-1185">Reference proteome</keyword>
<sequence>MIDQKAYAIGIDTGGTYTDAVLLERASGRVVASAKTPTTHRDLSIGLAQALGKIMEDSSVPATDVAFVSVSTTLATNAVVEDKGARVGLFVIGLAKAIDLPVVSVQYARGGHTITGAEEDPLDIEAIVDGVGSLRGQVDAYAVSAAMSFANPAHELVAAKAISLVDPKPVFCSHEVSGRAGIRERAATTVLHARLMPVMKQFIDGVSSAMAQHGLTCPVSVVRGDATPMSIDDSVRRAADTFASGPAATAYFGTSFAPGGEALVVDVGGTTTDVTLIQGGRPTIRKGGSRIGEWETHVEAVEMFTVGIGGDSQVRLSRSGMLSVGPARVLPLCMAGNIPDPELWLGADDASRLITLDRVATEEEIASDPVLSCLAENGPTPYGELMRLTSMGDITLTAHLAKLVRSQKAAEIGFTPTDALHVLDELELGDRDRAVRGARVLSERHGSDVEAFCREVLAKARHKIENAILDHIVRREVDGGMADFITRKDAFSLVKFEASLSIPIVGIGAPARLLLPQVAERLHTDILFPKHFEVGNALGAALLAAKAETA</sequence>
<dbReference type="Pfam" id="PF01968">
    <property type="entry name" value="Hydantoinase_A"/>
    <property type="match status" value="1"/>
</dbReference>
<feature type="domain" description="Hydantoinase/oxoprolinase N-terminal" evidence="2">
    <location>
        <begin position="9"/>
        <end position="162"/>
    </location>
</feature>